<dbReference type="AlphaFoldDB" id="A0ABD7BXM2"/>
<sequence>MDKLEIHYTPKHGSWLNIAEIGLNLLTKQCLQR</sequence>
<name>A0ABD7BXM2_LACPA</name>
<proteinExistence type="predicted"/>
<gene>
    <name evidence="1" type="ORF">HCJ88_13340</name>
</gene>
<dbReference type="EMBL" id="CP050500">
    <property type="protein sequence ID" value="QOP57058.1"/>
    <property type="molecule type" value="Genomic_DNA"/>
</dbReference>
<reference evidence="1 2" key="1">
    <citation type="submission" date="2020-03" db="EMBL/GenBank/DDBJ databases">
        <title>Complete genome sequence of Lactobacillus paracasei strain NFFJ04, isolated from animal feed.</title>
        <authorList>
            <person name="Jung J.Y."/>
        </authorList>
    </citation>
    <scope>NUCLEOTIDE SEQUENCE [LARGE SCALE GENOMIC DNA]</scope>
    <source>
        <strain evidence="1 2">NFFJ04</strain>
    </source>
</reference>
<evidence type="ECO:0000313" key="1">
    <source>
        <dbReference type="EMBL" id="QOP57058.1"/>
    </source>
</evidence>
<evidence type="ECO:0008006" key="3">
    <source>
        <dbReference type="Google" id="ProtNLM"/>
    </source>
</evidence>
<evidence type="ECO:0000313" key="2">
    <source>
        <dbReference type="Proteomes" id="UP000593972"/>
    </source>
</evidence>
<dbReference type="Proteomes" id="UP000593972">
    <property type="component" value="Chromosome"/>
</dbReference>
<organism evidence="1 2">
    <name type="scientific">Lacticaseibacillus paracasei</name>
    <name type="common">Lactobacillus paracasei</name>
    <dbReference type="NCBI Taxonomy" id="1597"/>
    <lineage>
        <taxon>Bacteria</taxon>
        <taxon>Bacillati</taxon>
        <taxon>Bacillota</taxon>
        <taxon>Bacilli</taxon>
        <taxon>Lactobacillales</taxon>
        <taxon>Lactobacillaceae</taxon>
        <taxon>Lacticaseibacillus</taxon>
    </lineage>
</organism>
<protein>
    <recommendedName>
        <fullName evidence="3">Tc1-like transposase DDE domain-containing protein</fullName>
    </recommendedName>
</protein>
<accession>A0ABD7BXM2</accession>